<dbReference type="SUPFAM" id="SSF50729">
    <property type="entry name" value="PH domain-like"/>
    <property type="match status" value="1"/>
</dbReference>
<keyword evidence="4" id="KW-1185">Reference proteome</keyword>
<evidence type="ECO:0000259" key="2">
    <source>
        <dbReference type="PROSITE" id="PS50229"/>
    </source>
</evidence>
<evidence type="ECO:0000256" key="1">
    <source>
        <dbReference type="SAM" id="MobiDB-lite"/>
    </source>
</evidence>
<dbReference type="EMBL" id="BMAT01008020">
    <property type="protein sequence ID" value="GFR76384.1"/>
    <property type="molecule type" value="Genomic_DNA"/>
</dbReference>
<feature type="region of interest" description="Disordered" evidence="1">
    <location>
        <begin position="319"/>
        <end position="359"/>
    </location>
</feature>
<dbReference type="InterPro" id="IPR039142">
    <property type="entry name" value="NRF1/Ewg"/>
</dbReference>
<dbReference type="PROSITE" id="PS50229">
    <property type="entry name" value="WH1"/>
    <property type="match status" value="1"/>
</dbReference>
<feature type="compositionally biased region" description="Basic residues" evidence="1">
    <location>
        <begin position="282"/>
        <end position="297"/>
    </location>
</feature>
<comment type="caution">
    <text evidence="3">The sequence shown here is derived from an EMBL/GenBank/DDBJ whole genome shotgun (WGS) entry which is preliminary data.</text>
</comment>
<feature type="compositionally biased region" description="Polar residues" evidence="1">
    <location>
        <begin position="59"/>
        <end position="79"/>
    </location>
</feature>
<dbReference type="InterPro" id="IPR000697">
    <property type="entry name" value="WH1/EVH1_dom"/>
</dbReference>
<proteinExistence type="predicted"/>
<feature type="region of interest" description="Disordered" evidence="1">
    <location>
        <begin position="59"/>
        <end position="93"/>
    </location>
</feature>
<evidence type="ECO:0000313" key="3">
    <source>
        <dbReference type="EMBL" id="GFR76384.1"/>
    </source>
</evidence>
<dbReference type="GO" id="GO:0003700">
    <property type="term" value="F:DNA-binding transcription factor activity"/>
    <property type="evidence" value="ECO:0007669"/>
    <property type="project" value="InterPro"/>
</dbReference>
<feature type="domain" description="WH1" evidence="2">
    <location>
        <begin position="153"/>
        <end position="272"/>
    </location>
</feature>
<protein>
    <submittedName>
        <fullName evidence="3">Misexpression suppressor of ras</fullName>
    </submittedName>
</protein>
<feature type="region of interest" description="Disordered" evidence="1">
    <location>
        <begin position="16"/>
        <end position="41"/>
    </location>
</feature>
<organism evidence="3 4">
    <name type="scientific">Elysia marginata</name>
    <dbReference type="NCBI Taxonomy" id="1093978"/>
    <lineage>
        <taxon>Eukaryota</taxon>
        <taxon>Metazoa</taxon>
        <taxon>Spiralia</taxon>
        <taxon>Lophotrochozoa</taxon>
        <taxon>Mollusca</taxon>
        <taxon>Gastropoda</taxon>
        <taxon>Heterobranchia</taxon>
        <taxon>Euthyneura</taxon>
        <taxon>Panpulmonata</taxon>
        <taxon>Sacoglossa</taxon>
        <taxon>Placobranchoidea</taxon>
        <taxon>Plakobranchidae</taxon>
        <taxon>Elysia</taxon>
    </lineage>
</organism>
<dbReference type="GO" id="GO:0006357">
    <property type="term" value="P:regulation of transcription by RNA polymerase II"/>
    <property type="evidence" value="ECO:0007669"/>
    <property type="project" value="InterPro"/>
</dbReference>
<dbReference type="AlphaFoldDB" id="A0AAV4FTD0"/>
<feature type="compositionally biased region" description="Polar residues" evidence="1">
    <location>
        <begin position="16"/>
        <end position="39"/>
    </location>
</feature>
<feature type="compositionally biased region" description="Polar residues" evidence="1">
    <location>
        <begin position="343"/>
        <end position="359"/>
    </location>
</feature>
<feature type="compositionally biased region" description="Polar residues" evidence="1">
    <location>
        <begin position="142"/>
        <end position="151"/>
    </location>
</feature>
<accession>A0AAV4FTD0</accession>
<dbReference type="PANTHER" id="PTHR20338">
    <property type="entry name" value="NUCLEAR RESPIRATORY FACTOR 1"/>
    <property type="match status" value="1"/>
</dbReference>
<feature type="region of interest" description="Disordered" evidence="1">
    <location>
        <begin position="279"/>
        <end position="299"/>
    </location>
</feature>
<gene>
    <name evidence="3" type="ORF">ElyMa_003942800</name>
</gene>
<evidence type="ECO:0000313" key="4">
    <source>
        <dbReference type="Proteomes" id="UP000762676"/>
    </source>
</evidence>
<name>A0AAV4FTD0_9GAST</name>
<reference evidence="3 4" key="1">
    <citation type="journal article" date="2021" name="Elife">
        <title>Chloroplast acquisition without the gene transfer in kleptoplastic sea slugs, Plakobranchus ocellatus.</title>
        <authorList>
            <person name="Maeda T."/>
            <person name="Takahashi S."/>
            <person name="Yoshida T."/>
            <person name="Shimamura S."/>
            <person name="Takaki Y."/>
            <person name="Nagai Y."/>
            <person name="Toyoda A."/>
            <person name="Suzuki Y."/>
            <person name="Arimoto A."/>
            <person name="Ishii H."/>
            <person name="Satoh N."/>
            <person name="Nishiyama T."/>
            <person name="Hasebe M."/>
            <person name="Maruyama T."/>
            <person name="Minagawa J."/>
            <person name="Obokata J."/>
            <person name="Shigenobu S."/>
        </authorList>
    </citation>
    <scope>NUCLEOTIDE SEQUENCE [LARGE SCALE GENOMIC DNA]</scope>
</reference>
<dbReference type="InterPro" id="IPR011993">
    <property type="entry name" value="PH-like_dom_sf"/>
</dbReference>
<feature type="compositionally biased region" description="Polar residues" evidence="1">
    <location>
        <begin position="158"/>
        <end position="167"/>
    </location>
</feature>
<dbReference type="Gene3D" id="2.30.29.30">
    <property type="entry name" value="Pleckstrin-homology domain (PH domain)/Phosphotyrosine-binding domain (PTB)"/>
    <property type="match status" value="1"/>
</dbReference>
<feature type="region of interest" description="Disordered" evidence="1">
    <location>
        <begin position="142"/>
        <end position="178"/>
    </location>
</feature>
<sequence>MSSVVTRLHTMEISSPVLTSSTSNRVSASLSCSPSNSTGDDILRRQSELRAAGELRISGGSSVHSQNSQQPHANNTSAADNAEPIPSPGPSMDRVPGFVIPVVEGITDEDIHQVEIFYRSQQTQVYVCKSLTNMYLSASKLTQVQSQPQNPTDKKKNGGTSNNASQPQIPPHPSDIAKDEWDFSQTGIPVLVLDTGEHRRERKLRLVLAEKGTGFTLWQDEISHHTRYRTPHTNFHTVSISTDLTRLVGLSFDEGDAATEFAESFRSLVENSEEDLLTASKKNSKKKKEKKPKFKPPRKIDISQPCCFVHVTKLERPDLIGGGVFPPPPSGAELAKLGIPRATSESSGISECSTNPSDH</sequence>
<dbReference type="Proteomes" id="UP000762676">
    <property type="component" value="Unassembled WGS sequence"/>
</dbReference>